<keyword evidence="2" id="KW-1185">Reference proteome</keyword>
<comment type="caution">
    <text evidence="1">The sequence shown here is derived from an EMBL/GenBank/DDBJ whole genome shotgun (WGS) entry which is preliminary data.</text>
</comment>
<evidence type="ECO:0000313" key="1">
    <source>
        <dbReference type="EMBL" id="KAK8406313.1"/>
    </source>
</evidence>
<dbReference type="EMBL" id="JARAKH010000002">
    <property type="protein sequence ID" value="KAK8406313.1"/>
    <property type="molecule type" value="Genomic_DNA"/>
</dbReference>
<gene>
    <name evidence="1" type="ORF">O3P69_007184</name>
</gene>
<protein>
    <submittedName>
        <fullName evidence="1">Uncharacterized protein</fullName>
    </submittedName>
</protein>
<name>A0AAW0V4H0_SCYPA</name>
<sequence length="182" mass="19908">MMALWQFSVTNFTWGGLKEPAERRCTANSGGPARIAADKEKVVTGFKTFVIRTPSRIGVLIAQQAGRHLVWKHWCSAYVQSVNGDIIIALLCGDGGDDGGDKSSALDWGDNRGVEIRRITLKELSVQDQARWAMPWFIDGGAELNITGPVPRGRDGDLHIDRHTEVECFPQCCLSPLATVAS</sequence>
<proteinExistence type="predicted"/>
<dbReference type="AlphaFoldDB" id="A0AAW0V4H0"/>
<reference evidence="1 2" key="1">
    <citation type="submission" date="2023-03" db="EMBL/GenBank/DDBJ databases">
        <title>High-quality genome of Scylla paramamosain provides insights in environmental adaptation.</title>
        <authorList>
            <person name="Zhang L."/>
        </authorList>
    </citation>
    <scope>NUCLEOTIDE SEQUENCE [LARGE SCALE GENOMIC DNA]</scope>
    <source>
        <strain evidence="1">LZ_2023a</strain>
        <tissue evidence="1">Muscle</tissue>
    </source>
</reference>
<organism evidence="1 2">
    <name type="scientific">Scylla paramamosain</name>
    <name type="common">Mud crab</name>
    <dbReference type="NCBI Taxonomy" id="85552"/>
    <lineage>
        <taxon>Eukaryota</taxon>
        <taxon>Metazoa</taxon>
        <taxon>Ecdysozoa</taxon>
        <taxon>Arthropoda</taxon>
        <taxon>Crustacea</taxon>
        <taxon>Multicrustacea</taxon>
        <taxon>Malacostraca</taxon>
        <taxon>Eumalacostraca</taxon>
        <taxon>Eucarida</taxon>
        <taxon>Decapoda</taxon>
        <taxon>Pleocyemata</taxon>
        <taxon>Brachyura</taxon>
        <taxon>Eubrachyura</taxon>
        <taxon>Portunoidea</taxon>
        <taxon>Portunidae</taxon>
        <taxon>Portuninae</taxon>
        <taxon>Scylla</taxon>
    </lineage>
</organism>
<dbReference type="Proteomes" id="UP001487740">
    <property type="component" value="Unassembled WGS sequence"/>
</dbReference>
<evidence type="ECO:0000313" key="2">
    <source>
        <dbReference type="Proteomes" id="UP001487740"/>
    </source>
</evidence>
<accession>A0AAW0V4H0</accession>